<evidence type="ECO:0000256" key="2">
    <source>
        <dbReference type="ARBA" id="ARBA00004536"/>
    </source>
</evidence>
<accession>A0A8S3ZNK7</accession>
<keyword evidence="8" id="KW-0965">Cell junction</keyword>
<evidence type="ECO:0000259" key="15">
    <source>
        <dbReference type="Pfam" id="PF12632"/>
    </source>
</evidence>
<dbReference type="Pfam" id="PF12632">
    <property type="entry name" value="Vezatin"/>
    <property type="match status" value="1"/>
</dbReference>
<protein>
    <recommendedName>
        <fullName evidence="5">Vezatin</fullName>
    </recommendedName>
</protein>
<evidence type="ECO:0000256" key="6">
    <source>
        <dbReference type="ARBA" id="ARBA00022475"/>
    </source>
</evidence>
<dbReference type="GO" id="GO:0005886">
    <property type="term" value="C:plasma membrane"/>
    <property type="evidence" value="ECO:0007669"/>
    <property type="project" value="UniProtKB-SubCell"/>
</dbReference>
<proteinExistence type="inferred from homology"/>
<keyword evidence="9 14" id="KW-1133">Transmembrane helix</keyword>
<evidence type="ECO:0000313" key="16">
    <source>
        <dbReference type="EMBL" id="CAG5131194.1"/>
    </source>
</evidence>
<feature type="transmembrane region" description="Helical" evidence="14">
    <location>
        <begin position="293"/>
        <end position="313"/>
    </location>
</feature>
<evidence type="ECO:0000256" key="9">
    <source>
        <dbReference type="ARBA" id="ARBA00022989"/>
    </source>
</evidence>
<dbReference type="GO" id="GO:0005912">
    <property type="term" value="C:adherens junction"/>
    <property type="evidence" value="ECO:0007669"/>
    <property type="project" value="UniProtKB-SubCell"/>
</dbReference>
<dbReference type="PANTHER" id="PTHR15989">
    <property type="entry name" value="VEZATIN"/>
    <property type="match status" value="1"/>
</dbReference>
<feature type="domain" description="Myosin-binding" evidence="15">
    <location>
        <begin position="178"/>
        <end position="295"/>
    </location>
</feature>
<comment type="subcellular location">
    <subcellularLocation>
        <location evidence="2">Cell junction</location>
        <location evidence="2">Adherens junction</location>
    </subcellularLocation>
    <subcellularLocation>
        <location evidence="3">Cell membrane</location>
        <topology evidence="3">Multi-pass membrane protein</topology>
    </subcellularLocation>
    <subcellularLocation>
        <location evidence="1">Nucleus</location>
    </subcellularLocation>
</comment>
<name>A0A8S3ZNK7_9EUPU</name>
<dbReference type="AlphaFoldDB" id="A0A8S3ZNK7"/>
<evidence type="ECO:0000256" key="1">
    <source>
        <dbReference type="ARBA" id="ARBA00004123"/>
    </source>
</evidence>
<feature type="transmembrane region" description="Helical" evidence="14">
    <location>
        <begin position="128"/>
        <end position="152"/>
    </location>
</feature>
<evidence type="ECO:0000313" key="17">
    <source>
        <dbReference type="Proteomes" id="UP000678393"/>
    </source>
</evidence>
<dbReference type="PANTHER" id="PTHR15989:SF5">
    <property type="entry name" value="VEZATIN"/>
    <property type="match status" value="1"/>
</dbReference>
<evidence type="ECO:0000256" key="8">
    <source>
        <dbReference type="ARBA" id="ARBA00022949"/>
    </source>
</evidence>
<feature type="transmembrane region" description="Helical" evidence="14">
    <location>
        <begin position="172"/>
        <end position="193"/>
    </location>
</feature>
<dbReference type="GO" id="GO:0017022">
    <property type="term" value="F:myosin binding"/>
    <property type="evidence" value="ECO:0007669"/>
    <property type="project" value="InterPro"/>
</dbReference>
<comment type="caution">
    <text evidence="16">The sequence shown here is derived from an EMBL/GenBank/DDBJ whole genome shotgun (WGS) entry which is preliminary data.</text>
</comment>
<keyword evidence="11 14" id="KW-0472">Membrane</keyword>
<keyword evidence="7 14" id="KW-0812">Transmembrane</keyword>
<organism evidence="16 17">
    <name type="scientific">Candidula unifasciata</name>
    <dbReference type="NCBI Taxonomy" id="100452"/>
    <lineage>
        <taxon>Eukaryota</taxon>
        <taxon>Metazoa</taxon>
        <taxon>Spiralia</taxon>
        <taxon>Lophotrochozoa</taxon>
        <taxon>Mollusca</taxon>
        <taxon>Gastropoda</taxon>
        <taxon>Heterobranchia</taxon>
        <taxon>Euthyneura</taxon>
        <taxon>Panpulmonata</taxon>
        <taxon>Eupulmonata</taxon>
        <taxon>Stylommatophora</taxon>
        <taxon>Helicina</taxon>
        <taxon>Helicoidea</taxon>
        <taxon>Geomitridae</taxon>
        <taxon>Candidula</taxon>
    </lineage>
</organism>
<evidence type="ECO:0000256" key="12">
    <source>
        <dbReference type="ARBA" id="ARBA00023242"/>
    </source>
</evidence>
<dbReference type="InterPro" id="IPR026859">
    <property type="entry name" value="Myosin-bd"/>
</dbReference>
<keyword evidence="12" id="KW-0539">Nucleus</keyword>
<keyword evidence="17" id="KW-1185">Reference proteome</keyword>
<evidence type="ECO:0000256" key="3">
    <source>
        <dbReference type="ARBA" id="ARBA00004651"/>
    </source>
</evidence>
<feature type="compositionally biased region" description="Basic and acidic residues" evidence="13">
    <location>
        <begin position="661"/>
        <end position="690"/>
    </location>
</feature>
<evidence type="ECO:0000256" key="4">
    <source>
        <dbReference type="ARBA" id="ARBA00007245"/>
    </source>
</evidence>
<feature type="region of interest" description="Disordered" evidence="13">
    <location>
        <begin position="633"/>
        <end position="694"/>
    </location>
</feature>
<gene>
    <name evidence="16" type="ORF">CUNI_LOCUS16752</name>
</gene>
<evidence type="ECO:0000256" key="7">
    <source>
        <dbReference type="ARBA" id="ARBA00022692"/>
    </source>
</evidence>
<keyword evidence="6" id="KW-1003">Cell membrane</keyword>
<dbReference type="OrthoDB" id="21151at2759"/>
<feature type="region of interest" description="Disordered" evidence="13">
    <location>
        <begin position="786"/>
        <end position="809"/>
    </location>
</feature>
<evidence type="ECO:0000256" key="14">
    <source>
        <dbReference type="SAM" id="Phobius"/>
    </source>
</evidence>
<reference evidence="16" key="1">
    <citation type="submission" date="2021-04" db="EMBL/GenBank/DDBJ databases">
        <authorList>
            <consortium name="Molecular Ecology Group"/>
        </authorList>
    </citation>
    <scope>NUCLEOTIDE SEQUENCE</scope>
</reference>
<dbReference type="InterPro" id="IPR026858">
    <property type="entry name" value="Vezatin"/>
</dbReference>
<dbReference type="EMBL" id="CAJHNH020004513">
    <property type="protein sequence ID" value="CAG5131194.1"/>
    <property type="molecule type" value="Genomic_DNA"/>
</dbReference>
<sequence length="809" mass="91798">MESEDEDLIFENSVLHQALMDIGVCNLQTEPRLQLEADSFKGPELSRETNRLSSVTETNKSCKLHSNLFNRLFYTEKVIEEVHNYHRYDMLKWLISSQLLSEEDQMFLQSYVDEKAPTRDAAKCLSSYTFHLMIASLILVNVLCPTDLLSSWWMLLLGCMPQVSGLYTYTHVFTPILVNIIWVLCVAVPLLFLKKRTCQQILSQMEKQDKAIKDVVMASVELLQLERKCLRLVKESELVARGFTIASQHYVASHSSQMNASSSLDQLCPALREVMFSQNMLITQEIKKSVGKMLRGSVGLLSVYLSGLVRRLALCFCPENLRDKTVNPYEATRECTEMSGKAVKSATTLLKQSYKFYRAFHKSDETTAPRKVQRSRLLGQSQIYNLYVCVNSLDLHLQSLLQLTRNLAIKLEDRVDKEQQRLAGEDEGTGIEIRSISEEDKAVWEDTLKRIKSSLESCKGCYEESVKHLCQKADTDRTTNGFVKEANRDVTQSSQTKVVVVPAEDPVIVDQVFEATVDTDEEEEYPAPRRLYSTEQKVKHQEDKEAIKRFRQELQTVVGHRAVFHKAREERALARARGEVIPDEEEIHAQPFDGVQVKSREIMKQNEDGFATEEGQQVCAVDTQKQQIENNLRLATEGDSKSSNGTQPTEKDLGVFSPVQIDKKTQNRTFDTLEKESQSSGNEIEHHKDSSSGYCKQPCSYHSSGFSDQCFSNTSNHDMDSKTQSDLSQRKYITSVSSRTEFVSHEGENSQRITDVSLPSALHSLNFTKNIAMMAASQARTLTSSYLEEEQFGDNSSDSDVTQDEQCDS</sequence>
<dbReference type="Proteomes" id="UP000678393">
    <property type="component" value="Unassembled WGS sequence"/>
</dbReference>
<keyword evidence="10" id="KW-0175">Coiled coil</keyword>
<evidence type="ECO:0000256" key="13">
    <source>
        <dbReference type="SAM" id="MobiDB-lite"/>
    </source>
</evidence>
<comment type="similarity">
    <text evidence="4">Belongs to the vezatin family.</text>
</comment>
<dbReference type="GO" id="GO:0098609">
    <property type="term" value="P:cell-cell adhesion"/>
    <property type="evidence" value="ECO:0007669"/>
    <property type="project" value="InterPro"/>
</dbReference>
<evidence type="ECO:0000256" key="10">
    <source>
        <dbReference type="ARBA" id="ARBA00023054"/>
    </source>
</evidence>
<evidence type="ECO:0000256" key="5">
    <source>
        <dbReference type="ARBA" id="ARBA00018125"/>
    </source>
</evidence>
<dbReference type="GO" id="GO:0005634">
    <property type="term" value="C:nucleus"/>
    <property type="evidence" value="ECO:0007669"/>
    <property type="project" value="UniProtKB-SubCell"/>
</dbReference>
<evidence type="ECO:0000256" key="11">
    <source>
        <dbReference type="ARBA" id="ARBA00023136"/>
    </source>
</evidence>